<accession>A0A6J7WP11</accession>
<proteinExistence type="predicted"/>
<gene>
    <name evidence="1" type="ORF">UFOVP220_138</name>
</gene>
<dbReference type="EMBL" id="LR798268">
    <property type="protein sequence ID" value="CAB5219761.1"/>
    <property type="molecule type" value="Genomic_DNA"/>
</dbReference>
<feature type="non-terminal residue" evidence="1">
    <location>
        <position position="1"/>
    </location>
</feature>
<organism evidence="1">
    <name type="scientific">uncultured Caudovirales phage</name>
    <dbReference type="NCBI Taxonomy" id="2100421"/>
    <lineage>
        <taxon>Viruses</taxon>
        <taxon>Duplodnaviria</taxon>
        <taxon>Heunggongvirae</taxon>
        <taxon>Uroviricota</taxon>
        <taxon>Caudoviricetes</taxon>
        <taxon>Peduoviridae</taxon>
        <taxon>Maltschvirus</taxon>
        <taxon>Maltschvirus maltsch</taxon>
    </lineage>
</organism>
<name>A0A6J7WP11_9CAUD</name>
<sequence>EIIDFGFFFCRVCAFYGMTDLEVLRMPIRRFWLMNTSIERISAQTDIRRLTIAASAQSAENAQQTRDSLISEIGMVVLNKPVRDEEGFNDLKQMLF</sequence>
<evidence type="ECO:0000313" key="1">
    <source>
        <dbReference type="EMBL" id="CAB5219761.1"/>
    </source>
</evidence>
<reference evidence="1" key="1">
    <citation type="submission" date="2020-05" db="EMBL/GenBank/DDBJ databases">
        <authorList>
            <person name="Chiriac C."/>
            <person name="Salcher M."/>
            <person name="Ghai R."/>
            <person name="Kavagutti S V."/>
        </authorList>
    </citation>
    <scope>NUCLEOTIDE SEQUENCE</scope>
</reference>
<protein>
    <submittedName>
        <fullName evidence="1">Uncharacterized protein</fullName>
    </submittedName>
</protein>